<evidence type="ECO:0000256" key="6">
    <source>
        <dbReference type="ARBA" id="ARBA00023139"/>
    </source>
</evidence>
<evidence type="ECO:0000256" key="2">
    <source>
        <dbReference type="ARBA" id="ARBA00007886"/>
    </source>
</evidence>
<evidence type="ECO:0000256" key="5">
    <source>
        <dbReference type="ARBA" id="ARBA00023136"/>
    </source>
</evidence>
<dbReference type="Pfam" id="PF25198">
    <property type="entry name" value="Spore_GerAC_N"/>
    <property type="match status" value="1"/>
</dbReference>
<feature type="domain" description="Spore germination protein N-terminal" evidence="9">
    <location>
        <begin position="23"/>
        <end position="198"/>
    </location>
</feature>
<evidence type="ECO:0000259" key="9">
    <source>
        <dbReference type="Pfam" id="PF25198"/>
    </source>
</evidence>
<comment type="caution">
    <text evidence="10">The sequence shown here is derived from an EMBL/GenBank/DDBJ whole genome shotgun (WGS) entry which is preliminary data.</text>
</comment>
<dbReference type="RefSeq" id="WP_171689714.1">
    <property type="nucleotide sequence ID" value="NZ_WHOC01000062.1"/>
</dbReference>
<evidence type="ECO:0000313" key="10">
    <source>
        <dbReference type="EMBL" id="NOU86435.1"/>
    </source>
</evidence>
<dbReference type="Pfam" id="PF05504">
    <property type="entry name" value="Spore_GerAC"/>
    <property type="match status" value="1"/>
</dbReference>
<keyword evidence="6" id="KW-0564">Palmitate</keyword>
<dbReference type="NCBIfam" id="TIGR02887">
    <property type="entry name" value="spore_ger_x_C"/>
    <property type="match status" value="1"/>
</dbReference>
<organism evidence="10 11">
    <name type="scientific">Paenibacillus germinis</name>
    <dbReference type="NCBI Taxonomy" id="2654979"/>
    <lineage>
        <taxon>Bacteria</taxon>
        <taxon>Bacillati</taxon>
        <taxon>Bacillota</taxon>
        <taxon>Bacilli</taxon>
        <taxon>Bacillales</taxon>
        <taxon>Paenibacillaceae</taxon>
        <taxon>Paenibacillus</taxon>
    </lineage>
</organism>
<dbReference type="Gene3D" id="6.20.190.10">
    <property type="entry name" value="Nutrient germinant receptor protein C, domain 1"/>
    <property type="match status" value="1"/>
</dbReference>
<dbReference type="Gene3D" id="3.30.300.210">
    <property type="entry name" value="Nutrient germinant receptor protein C, domain 3"/>
    <property type="match status" value="1"/>
</dbReference>
<keyword evidence="5" id="KW-0472">Membrane</keyword>
<protein>
    <submittedName>
        <fullName evidence="10">Ger(X)C family spore germination protein</fullName>
    </submittedName>
</protein>
<keyword evidence="7" id="KW-0449">Lipoprotein</keyword>
<evidence type="ECO:0000313" key="11">
    <source>
        <dbReference type="Proteomes" id="UP000658690"/>
    </source>
</evidence>
<evidence type="ECO:0000256" key="1">
    <source>
        <dbReference type="ARBA" id="ARBA00004635"/>
    </source>
</evidence>
<dbReference type="PANTHER" id="PTHR35789:SF1">
    <property type="entry name" value="SPORE GERMINATION PROTEIN B3"/>
    <property type="match status" value="1"/>
</dbReference>
<dbReference type="PROSITE" id="PS51257">
    <property type="entry name" value="PROKAR_LIPOPROTEIN"/>
    <property type="match status" value="1"/>
</dbReference>
<keyword evidence="3" id="KW-0309">Germination</keyword>
<sequence>MRVRILLVLILLMMPVLSGCWSRIEVNDLAFVTAAGIDKMEDGKIRLALQVAIPRMLGAAGQGGFGGEKGIGTKAVWVVSEKGETILDAYRRLQEKLPRRIFFSHSGIIIIGEQLARDGVSPILDFFIRQREARMRSYILFTKGEAVKILKFVPKLEKVPSEIMREEVKQHIGLRINLKDFAHMLVTDGVEPVAAEMELVSSNLTNAEDSKGLSPSNLETNLSLKGSAIFKKDKLIGWMNDMETRGILWLRKEMKMGVVTVNIPKENGKISVLILNAETQITPIFKDGELSMEVKVRAENELYENNSKLDVGDPKVIHLVENALEADLIQRIQLVLDMAQNKFKSDIFGFGIAVERRYPKEWKNKFKEQWEEEFPNLKVNIKADVTVNRTGLTNKPLILKEKETEK</sequence>
<dbReference type="InterPro" id="IPR008844">
    <property type="entry name" value="Spore_GerAC-like"/>
</dbReference>
<evidence type="ECO:0000256" key="7">
    <source>
        <dbReference type="ARBA" id="ARBA00023288"/>
    </source>
</evidence>
<evidence type="ECO:0000256" key="4">
    <source>
        <dbReference type="ARBA" id="ARBA00022729"/>
    </source>
</evidence>
<comment type="similarity">
    <text evidence="2">Belongs to the GerABKC lipoprotein family.</text>
</comment>
<proteinExistence type="inferred from homology"/>
<keyword evidence="4" id="KW-0732">Signal</keyword>
<comment type="subcellular location">
    <subcellularLocation>
        <location evidence="1">Membrane</location>
        <topology evidence="1">Lipid-anchor</topology>
    </subcellularLocation>
</comment>
<dbReference type="Proteomes" id="UP000658690">
    <property type="component" value="Unassembled WGS sequence"/>
</dbReference>
<reference evidence="10 11" key="1">
    <citation type="submission" date="2019-10" db="EMBL/GenBank/DDBJ databases">
        <title>Description of Paenibacillus choica sp. nov.</title>
        <authorList>
            <person name="Carlier A."/>
            <person name="Qi S."/>
        </authorList>
    </citation>
    <scope>NUCLEOTIDE SEQUENCE [LARGE SCALE GENOMIC DNA]</scope>
    <source>
        <strain evidence="10 11">LMG 31460</strain>
    </source>
</reference>
<dbReference type="PANTHER" id="PTHR35789">
    <property type="entry name" value="SPORE GERMINATION PROTEIN B3"/>
    <property type="match status" value="1"/>
</dbReference>
<dbReference type="InterPro" id="IPR038501">
    <property type="entry name" value="Spore_GerAC_C_sf"/>
</dbReference>
<evidence type="ECO:0000259" key="8">
    <source>
        <dbReference type="Pfam" id="PF05504"/>
    </source>
</evidence>
<dbReference type="InterPro" id="IPR046953">
    <property type="entry name" value="Spore_GerAC-like_C"/>
</dbReference>
<name>A0ABX1Z3G7_9BACL</name>
<dbReference type="EMBL" id="WHOC01000062">
    <property type="protein sequence ID" value="NOU86435.1"/>
    <property type="molecule type" value="Genomic_DNA"/>
</dbReference>
<accession>A0ABX1Z3G7</accession>
<gene>
    <name evidence="10" type="ORF">GC102_11725</name>
</gene>
<dbReference type="InterPro" id="IPR057336">
    <property type="entry name" value="GerAC_N"/>
</dbReference>
<keyword evidence="11" id="KW-1185">Reference proteome</keyword>
<evidence type="ECO:0000256" key="3">
    <source>
        <dbReference type="ARBA" id="ARBA00022544"/>
    </source>
</evidence>
<feature type="domain" description="Spore germination GerAC-like C-terminal" evidence="8">
    <location>
        <begin position="225"/>
        <end position="391"/>
    </location>
</feature>